<evidence type="ECO:0000256" key="7">
    <source>
        <dbReference type="ARBA" id="ARBA00023157"/>
    </source>
</evidence>
<dbReference type="InParanoid" id="A0A3Q1F142"/>
<dbReference type="Proteomes" id="UP000257200">
    <property type="component" value="Unplaced"/>
</dbReference>
<accession>A0A3Q1F142</accession>
<feature type="transmembrane region" description="Helical" evidence="10">
    <location>
        <begin position="117"/>
        <end position="139"/>
    </location>
</feature>
<evidence type="ECO:0000256" key="5">
    <source>
        <dbReference type="ARBA" id="ARBA00023030"/>
    </source>
</evidence>
<feature type="chain" id="PRO_5018777213" evidence="11">
    <location>
        <begin position="28"/>
        <end position="159"/>
    </location>
</feature>
<name>A0A3Q1F142_9TELE</name>
<feature type="signal peptide" evidence="11">
    <location>
        <begin position="1"/>
        <end position="27"/>
    </location>
</feature>
<feature type="domain" description="EGF-like" evidence="12">
    <location>
        <begin position="61"/>
        <end position="102"/>
    </location>
</feature>
<feature type="disulfide bond" evidence="9">
    <location>
        <begin position="92"/>
        <end position="101"/>
    </location>
</feature>
<dbReference type="GO" id="GO:0007173">
    <property type="term" value="P:epidermal growth factor receptor signaling pathway"/>
    <property type="evidence" value="ECO:0007669"/>
    <property type="project" value="TreeGrafter"/>
</dbReference>
<evidence type="ECO:0000313" key="13">
    <source>
        <dbReference type="Ensembl" id="ENSAPOP00000010074.1"/>
    </source>
</evidence>
<keyword evidence="14" id="KW-1185">Reference proteome</keyword>
<evidence type="ECO:0000256" key="11">
    <source>
        <dbReference type="SAM" id="SignalP"/>
    </source>
</evidence>
<proteinExistence type="predicted"/>
<dbReference type="FunCoup" id="A0A3Q1F142">
    <property type="interactions" value="991"/>
</dbReference>
<dbReference type="GeneTree" id="ENSGT00730000113053"/>
<dbReference type="GO" id="GO:0005154">
    <property type="term" value="F:epidermal growth factor receptor binding"/>
    <property type="evidence" value="ECO:0007669"/>
    <property type="project" value="TreeGrafter"/>
</dbReference>
<evidence type="ECO:0000256" key="10">
    <source>
        <dbReference type="SAM" id="Phobius"/>
    </source>
</evidence>
<dbReference type="InterPro" id="IPR000742">
    <property type="entry name" value="EGF"/>
</dbReference>
<dbReference type="Ensembl" id="ENSAPOT00000000454.1">
    <property type="protein sequence ID" value="ENSAPOP00000010074.1"/>
    <property type="gene ID" value="ENSAPOG00000012479.1"/>
</dbReference>
<keyword evidence="4 10" id="KW-1133">Transmembrane helix</keyword>
<keyword evidence="6 10" id="KW-0472">Membrane</keyword>
<dbReference type="SUPFAM" id="SSF57196">
    <property type="entry name" value="EGF/Laminin"/>
    <property type="match status" value="1"/>
</dbReference>
<evidence type="ECO:0000256" key="2">
    <source>
        <dbReference type="ARBA" id="ARBA00022536"/>
    </source>
</evidence>
<dbReference type="AlphaFoldDB" id="A0A3Q1F142"/>
<feature type="disulfide bond" evidence="9">
    <location>
        <begin position="73"/>
        <end position="90"/>
    </location>
</feature>
<reference evidence="13" key="1">
    <citation type="submission" date="2025-08" db="UniProtKB">
        <authorList>
            <consortium name="Ensembl"/>
        </authorList>
    </citation>
    <scope>IDENTIFICATION</scope>
</reference>
<keyword evidence="7 9" id="KW-1015">Disulfide bond</keyword>
<evidence type="ECO:0000256" key="3">
    <source>
        <dbReference type="ARBA" id="ARBA00022692"/>
    </source>
</evidence>
<evidence type="ECO:0000256" key="1">
    <source>
        <dbReference type="ARBA" id="ARBA00004479"/>
    </source>
</evidence>
<evidence type="ECO:0000256" key="4">
    <source>
        <dbReference type="ARBA" id="ARBA00022989"/>
    </source>
</evidence>
<dbReference type="STRING" id="80966.ENSAPOP00000010074"/>
<dbReference type="PANTHER" id="PTHR10740:SF10">
    <property type="entry name" value="EPIGEN"/>
    <property type="match status" value="1"/>
</dbReference>
<organism evidence="13 14">
    <name type="scientific">Acanthochromis polyacanthus</name>
    <name type="common">spiny chromis</name>
    <dbReference type="NCBI Taxonomy" id="80966"/>
    <lineage>
        <taxon>Eukaryota</taxon>
        <taxon>Metazoa</taxon>
        <taxon>Chordata</taxon>
        <taxon>Craniata</taxon>
        <taxon>Vertebrata</taxon>
        <taxon>Euteleostomi</taxon>
        <taxon>Actinopterygii</taxon>
        <taxon>Neopterygii</taxon>
        <taxon>Teleostei</taxon>
        <taxon>Neoteleostei</taxon>
        <taxon>Acanthomorphata</taxon>
        <taxon>Ovalentaria</taxon>
        <taxon>Pomacentridae</taxon>
        <taxon>Acanthochromis</taxon>
    </lineage>
</organism>
<evidence type="ECO:0000259" key="12">
    <source>
        <dbReference type="PROSITE" id="PS50026"/>
    </source>
</evidence>
<dbReference type="GO" id="GO:0045840">
    <property type="term" value="P:positive regulation of mitotic nuclear division"/>
    <property type="evidence" value="ECO:0007669"/>
    <property type="project" value="TreeGrafter"/>
</dbReference>
<keyword evidence="3 10" id="KW-0812">Transmembrane</keyword>
<evidence type="ECO:0000256" key="6">
    <source>
        <dbReference type="ARBA" id="ARBA00023136"/>
    </source>
</evidence>
<sequence length="159" mass="17112">MNVFCTFLPALLFAVLLLLTSAGHSDSAVLQTTATPPLPSDSPLTTQLSNSSMEGPRVQFLHTPCGSDHDNFCSNGGQCVFPQDSVEPSCICTSSYGGPRCMFITEETYVLPEIEELIAIGFGVVMLIFFLAILIYCIALKRCRESAPLIKSAPSEISV</sequence>
<keyword evidence="5" id="KW-0339">Growth factor</keyword>
<dbReference type="PROSITE" id="PS50026">
    <property type="entry name" value="EGF_3"/>
    <property type="match status" value="1"/>
</dbReference>
<comment type="subcellular location">
    <subcellularLocation>
        <location evidence="1">Membrane</location>
        <topology evidence="1">Single-pass type I membrane protein</topology>
    </subcellularLocation>
</comment>
<keyword evidence="2 9" id="KW-0245">EGF-like domain</keyword>
<reference evidence="13" key="2">
    <citation type="submission" date="2025-09" db="UniProtKB">
        <authorList>
            <consortium name="Ensembl"/>
        </authorList>
    </citation>
    <scope>IDENTIFICATION</scope>
</reference>
<dbReference type="GO" id="GO:0016020">
    <property type="term" value="C:membrane"/>
    <property type="evidence" value="ECO:0007669"/>
    <property type="project" value="UniProtKB-SubCell"/>
</dbReference>
<dbReference type="GO" id="GO:0008083">
    <property type="term" value="F:growth factor activity"/>
    <property type="evidence" value="ECO:0007669"/>
    <property type="project" value="UniProtKB-KW"/>
</dbReference>
<keyword evidence="8" id="KW-0325">Glycoprotein</keyword>
<protein>
    <submittedName>
        <fullName evidence="13">Epithelial mitogen homolog (mouse)</fullName>
    </submittedName>
</protein>
<comment type="caution">
    <text evidence="9">Lacks conserved residue(s) required for the propagation of feature annotation.</text>
</comment>
<evidence type="ECO:0000256" key="9">
    <source>
        <dbReference type="PROSITE-ProRule" id="PRU00076"/>
    </source>
</evidence>
<dbReference type="Gene3D" id="2.10.25.10">
    <property type="entry name" value="Laminin"/>
    <property type="match status" value="1"/>
</dbReference>
<keyword evidence="11" id="KW-0732">Signal</keyword>
<dbReference type="PANTHER" id="PTHR10740">
    <property type="entry name" value="TRANSFORMING GROWTH FACTOR ALPHA"/>
    <property type="match status" value="1"/>
</dbReference>
<dbReference type="GO" id="GO:0008284">
    <property type="term" value="P:positive regulation of cell population proliferation"/>
    <property type="evidence" value="ECO:0007669"/>
    <property type="project" value="TreeGrafter"/>
</dbReference>
<dbReference type="PROSITE" id="PS00022">
    <property type="entry name" value="EGF_1"/>
    <property type="match status" value="1"/>
</dbReference>
<dbReference type="GO" id="GO:0005615">
    <property type="term" value="C:extracellular space"/>
    <property type="evidence" value="ECO:0007669"/>
    <property type="project" value="TreeGrafter"/>
</dbReference>
<evidence type="ECO:0000256" key="8">
    <source>
        <dbReference type="ARBA" id="ARBA00023180"/>
    </source>
</evidence>
<evidence type="ECO:0000313" key="14">
    <source>
        <dbReference type="Proteomes" id="UP000257200"/>
    </source>
</evidence>